<dbReference type="Proteomes" id="UP001172101">
    <property type="component" value="Unassembled WGS sequence"/>
</dbReference>
<gene>
    <name evidence="2" type="ORF">B0T26DRAFT_336248</name>
</gene>
<accession>A0AA40AAM0</accession>
<dbReference type="RefSeq" id="XP_060293703.1">
    <property type="nucleotide sequence ID" value="XM_060434451.1"/>
</dbReference>
<dbReference type="EMBL" id="JAUIRO010000005">
    <property type="protein sequence ID" value="KAK0712380.1"/>
    <property type="molecule type" value="Genomic_DNA"/>
</dbReference>
<protein>
    <recommendedName>
        <fullName evidence="4">Secreted protein</fullName>
    </recommendedName>
</protein>
<organism evidence="2 3">
    <name type="scientific">Lasiosphaeria miniovina</name>
    <dbReference type="NCBI Taxonomy" id="1954250"/>
    <lineage>
        <taxon>Eukaryota</taxon>
        <taxon>Fungi</taxon>
        <taxon>Dikarya</taxon>
        <taxon>Ascomycota</taxon>
        <taxon>Pezizomycotina</taxon>
        <taxon>Sordariomycetes</taxon>
        <taxon>Sordariomycetidae</taxon>
        <taxon>Sordariales</taxon>
        <taxon>Lasiosphaeriaceae</taxon>
        <taxon>Lasiosphaeria</taxon>
    </lineage>
</organism>
<proteinExistence type="predicted"/>
<name>A0AA40AAM0_9PEZI</name>
<evidence type="ECO:0000313" key="2">
    <source>
        <dbReference type="EMBL" id="KAK0712380.1"/>
    </source>
</evidence>
<sequence>MYVYVSLLLVTYFLWAPRSDGTKRDGSKKNYGMRPTRNRRIAGSTAHSIFHNFGLGFLVKLYRAWGWGMARLWLFVGKKEEKGSLPSALPILYTMPCCVQRVSTSETPLMGMYGLRHQGGRSLAEAGSEGLGAVGLPRAQCYQVALNMTRRVLYKAFNVQRFARQ</sequence>
<feature type="signal peptide" evidence="1">
    <location>
        <begin position="1"/>
        <end position="21"/>
    </location>
</feature>
<reference evidence="2" key="1">
    <citation type="submission" date="2023-06" db="EMBL/GenBank/DDBJ databases">
        <title>Genome-scale phylogeny and comparative genomics of the fungal order Sordariales.</title>
        <authorList>
            <consortium name="Lawrence Berkeley National Laboratory"/>
            <person name="Hensen N."/>
            <person name="Bonometti L."/>
            <person name="Westerberg I."/>
            <person name="Brannstrom I.O."/>
            <person name="Guillou S."/>
            <person name="Cros-Aarteil S."/>
            <person name="Calhoun S."/>
            <person name="Haridas S."/>
            <person name="Kuo A."/>
            <person name="Mondo S."/>
            <person name="Pangilinan J."/>
            <person name="Riley R."/>
            <person name="LaButti K."/>
            <person name="Andreopoulos B."/>
            <person name="Lipzen A."/>
            <person name="Chen C."/>
            <person name="Yanf M."/>
            <person name="Daum C."/>
            <person name="Ng V."/>
            <person name="Clum A."/>
            <person name="Steindorff A."/>
            <person name="Ohm R."/>
            <person name="Martin F."/>
            <person name="Silar P."/>
            <person name="Natvig D."/>
            <person name="Lalanne C."/>
            <person name="Gautier V."/>
            <person name="Ament-velasquez S.L."/>
            <person name="Kruys A."/>
            <person name="Hutchinson M.I."/>
            <person name="Powell A.J."/>
            <person name="Barry K."/>
            <person name="Miller A.N."/>
            <person name="Grigoriev I.V."/>
            <person name="Debuchy R."/>
            <person name="Gladieux P."/>
            <person name="Thoren M.H."/>
            <person name="Johannesson H."/>
        </authorList>
    </citation>
    <scope>NUCLEOTIDE SEQUENCE</scope>
    <source>
        <strain evidence="2">SMH2392-1A</strain>
    </source>
</reference>
<dbReference type="GeneID" id="85317721"/>
<keyword evidence="3" id="KW-1185">Reference proteome</keyword>
<comment type="caution">
    <text evidence="2">The sequence shown here is derived from an EMBL/GenBank/DDBJ whole genome shotgun (WGS) entry which is preliminary data.</text>
</comment>
<evidence type="ECO:0000313" key="3">
    <source>
        <dbReference type="Proteomes" id="UP001172101"/>
    </source>
</evidence>
<dbReference type="AlphaFoldDB" id="A0AA40AAM0"/>
<feature type="chain" id="PRO_5041447748" description="Secreted protein" evidence="1">
    <location>
        <begin position="22"/>
        <end position="165"/>
    </location>
</feature>
<evidence type="ECO:0000256" key="1">
    <source>
        <dbReference type="SAM" id="SignalP"/>
    </source>
</evidence>
<evidence type="ECO:0008006" key="4">
    <source>
        <dbReference type="Google" id="ProtNLM"/>
    </source>
</evidence>
<keyword evidence="1" id="KW-0732">Signal</keyword>